<evidence type="ECO:0000313" key="4">
    <source>
        <dbReference type="Proteomes" id="UP000284431"/>
    </source>
</evidence>
<evidence type="ECO:0000313" key="3">
    <source>
        <dbReference type="EMBL" id="RHD52410.1"/>
    </source>
</evidence>
<protein>
    <submittedName>
        <fullName evidence="2">DUF1735 domain-containing protein</fullName>
    </submittedName>
</protein>
<dbReference type="Proteomes" id="UP000284431">
    <property type="component" value="Unassembled WGS sequence"/>
</dbReference>
<gene>
    <name evidence="3" type="ORF">DW794_02940</name>
    <name evidence="2" type="ORF">DXA49_22300</name>
</gene>
<feature type="domain" description="BT-3987-like N-terminal" evidence="1">
    <location>
        <begin position="44"/>
        <end position="150"/>
    </location>
</feature>
<dbReference type="Pfam" id="PF08522">
    <property type="entry name" value="BT_3987-like_N"/>
    <property type="match status" value="2"/>
</dbReference>
<dbReference type="EMBL" id="QSJD01000003">
    <property type="protein sequence ID" value="RHD52410.1"/>
    <property type="molecule type" value="Genomic_DNA"/>
</dbReference>
<dbReference type="InterPro" id="IPR013728">
    <property type="entry name" value="BT_3987-like_N"/>
</dbReference>
<dbReference type="Gene3D" id="2.60.120.260">
    <property type="entry name" value="Galactose-binding domain-like"/>
    <property type="match status" value="1"/>
</dbReference>
<proteinExistence type="predicted"/>
<dbReference type="AlphaFoldDB" id="A0A413ISI3"/>
<feature type="domain" description="BT-3987-like N-terminal" evidence="1">
    <location>
        <begin position="177"/>
        <end position="284"/>
    </location>
</feature>
<dbReference type="EMBL" id="QSCS01000065">
    <property type="protein sequence ID" value="RGY20533.1"/>
    <property type="molecule type" value="Genomic_DNA"/>
</dbReference>
<evidence type="ECO:0000259" key="1">
    <source>
        <dbReference type="Pfam" id="PF08522"/>
    </source>
</evidence>
<accession>A0A413ISI3</accession>
<organism evidence="2 4">
    <name type="scientific">Bacteroides caccae</name>
    <dbReference type="NCBI Taxonomy" id="47678"/>
    <lineage>
        <taxon>Bacteria</taxon>
        <taxon>Pseudomonadati</taxon>
        <taxon>Bacteroidota</taxon>
        <taxon>Bacteroidia</taxon>
        <taxon>Bacteroidales</taxon>
        <taxon>Bacteroidaceae</taxon>
        <taxon>Bacteroides</taxon>
    </lineage>
</organism>
<dbReference type="RefSeq" id="WP_122119032.1">
    <property type="nucleotide sequence ID" value="NZ_JADNGD010000035.1"/>
</dbReference>
<evidence type="ECO:0000313" key="5">
    <source>
        <dbReference type="Proteomes" id="UP000284689"/>
    </source>
</evidence>
<dbReference type="SUPFAM" id="SSF49785">
    <property type="entry name" value="Galactose-binding domain-like"/>
    <property type="match status" value="1"/>
</dbReference>
<dbReference type="Proteomes" id="UP000284689">
    <property type="component" value="Unassembled WGS sequence"/>
</dbReference>
<dbReference type="Gene3D" id="2.60.40.1740">
    <property type="entry name" value="hypothetical protein (bacova_03559)"/>
    <property type="match status" value="2"/>
</dbReference>
<reference evidence="4 5" key="1">
    <citation type="submission" date="2018-08" db="EMBL/GenBank/DDBJ databases">
        <title>A genome reference for cultivated species of the human gut microbiota.</title>
        <authorList>
            <person name="Zou Y."/>
            <person name="Xue W."/>
            <person name="Luo G."/>
        </authorList>
    </citation>
    <scope>NUCLEOTIDE SEQUENCE [LARGE SCALE GENOMIC DNA]</scope>
    <source>
        <strain evidence="3 5">AM31-16AC</strain>
        <strain evidence="2 4">OF02-6LB</strain>
    </source>
</reference>
<sequence length="460" mass="51328">MKNSAFFSCLMCGILTFSSCETYDDLVPSEYHHILNLKQYGMQRLSLYTTGEDAVYKFTVMKGGSEVGNAATAKIEVMAEEEFNTYAKDNNVAESYLPADKYKIHETQLNFASDETYKFGEVTLKTVDIKKLMDETQKKYVLPIRMVSSDCTVKNNLLLIQLDVETPTIAFNLADGNKFAMVSSFTSSDPQTQTVEFNVTFPMPNQWDFTFDANTDEQAIQAFNEYNAKFDNKFTLLPEKAYKFNGKGISFPKDATSMSLSVTIDASKLSCGEYILPLHLCNLSNKNFETDTQNDIVLLGVKYVPKKLDLKVSQLSTNSVEDGDGTGLSGLIDGDLEGTGYFHSKWSAPVQDAVYGNYIDLNIGKTLHSLSFDYWTRKQNGNGAPRFISLFVSDDGSIWRKLQDINKGLPGSGNTKYSSAIFTDEEGFSYVRFAVLVSAAGDMTNSASYFNLHELTFYGE</sequence>
<dbReference type="PROSITE" id="PS51257">
    <property type="entry name" value="PROKAR_LIPOPROTEIN"/>
    <property type="match status" value="1"/>
</dbReference>
<dbReference type="InterPro" id="IPR008979">
    <property type="entry name" value="Galactose-bd-like_sf"/>
</dbReference>
<evidence type="ECO:0000313" key="2">
    <source>
        <dbReference type="EMBL" id="RGY20533.1"/>
    </source>
</evidence>
<comment type="caution">
    <text evidence="2">The sequence shown here is derived from an EMBL/GenBank/DDBJ whole genome shotgun (WGS) entry which is preliminary data.</text>
</comment>
<name>A0A413ISI3_9BACE</name>